<sequence>MIYSALLLNIVLLVTGQIVWKIGLSKAGGLQADNWLQVMFSPLILLGIVIYGIATVVWLFVLSRLPLSIAYPLQSFAFIIALLAALLLFHETIPPNRWFGALVILAGITVLSWK</sequence>
<evidence type="ECO:0000256" key="4">
    <source>
        <dbReference type="ARBA" id="ARBA00022516"/>
    </source>
</evidence>
<evidence type="ECO:0000256" key="3">
    <source>
        <dbReference type="ARBA" id="ARBA00022475"/>
    </source>
</evidence>
<evidence type="ECO:0000256" key="12">
    <source>
        <dbReference type="SAM" id="Phobius"/>
    </source>
</evidence>
<name>A0A4U0F8J8_9BACL</name>
<evidence type="ECO:0000313" key="14">
    <source>
        <dbReference type="EMBL" id="TJY40870.1"/>
    </source>
</evidence>
<accession>A0A4U0F8J8</accession>
<evidence type="ECO:0000256" key="5">
    <source>
        <dbReference type="ARBA" id="ARBA00022519"/>
    </source>
</evidence>
<feature type="transmembrane region" description="Helical" evidence="12">
    <location>
        <begin position="40"/>
        <end position="62"/>
    </location>
</feature>
<comment type="caution">
    <text evidence="14">The sequence shown here is derived from an EMBL/GenBank/DDBJ whole genome shotgun (WGS) entry which is preliminary data.</text>
</comment>
<dbReference type="AlphaFoldDB" id="A0A4U0F8J8"/>
<dbReference type="GO" id="GO:0022857">
    <property type="term" value="F:transmembrane transporter activity"/>
    <property type="evidence" value="ECO:0007669"/>
    <property type="project" value="InterPro"/>
</dbReference>
<dbReference type="PANTHER" id="PTHR30561">
    <property type="entry name" value="SMR FAMILY PROTON-DEPENDENT DRUG EFFLUX TRANSPORTER SUGE"/>
    <property type="match status" value="1"/>
</dbReference>
<dbReference type="PANTHER" id="PTHR30561:SF9">
    <property type="entry name" value="4-AMINO-4-DEOXY-L-ARABINOSE-PHOSPHOUNDECAPRENOL FLIPPASE SUBUNIT ARNF-RELATED"/>
    <property type="match status" value="1"/>
</dbReference>
<dbReference type="EMBL" id="SUPK01000008">
    <property type="protein sequence ID" value="TJY40870.1"/>
    <property type="molecule type" value="Genomic_DNA"/>
</dbReference>
<reference evidence="14 15" key="1">
    <citation type="submission" date="2019-04" db="EMBL/GenBank/DDBJ databases">
        <title>Cohnella sp. nov., isolated from soil.</title>
        <authorList>
            <person name="Kim W."/>
        </authorList>
    </citation>
    <scope>NUCLEOTIDE SEQUENCE [LARGE SCALE GENOMIC DNA]</scope>
    <source>
        <strain evidence="14 15">CAU 1483</strain>
    </source>
</reference>
<evidence type="ECO:0000256" key="2">
    <source>
        <dbReference type="ARBA" id="ARBA00007362"/>
    </source>
</evidence>
<keyword evidence="8" id="KW-0448">Lipopolysaccharide biosynthesis</keyword>
<feature type="transmembrane region" description="Helical" evidence="12">
    <location>
        <begin position="69"/>
        <end position="89"/>
    </location>
</feature>
<evidence type="ECO:0000256" key="7">
    <source>
        <dbReference type="ARBA" id="ARBA00022692"/>
    </source>
</evidence>
<dbReference type="Pfam" id="PF00892">
    <property type="entry name" value="EamA"/>
    <property type="match status" value="1"/>
</dbReference>
<dbReference type="Gene3D" id="1.10.3730.20">
    <property type="match status" value="1"/>
</dbReference>
<dbReference type="Proteomes" id="UP000309673">
    <property type="component" value="Unassembled WGS sequence"/>
</dbReference>
<keyword evidence="6" id="KW-0441">Lipid A biosynthesis</keyword>
<dbReference type="OrthoDB" id="513492at2"/>
<keyword evidence="10" id="KW-0443">Lipid metabolism</keyword>
<evidence type="ECO:0000256" key="8">
    <source>
        <dbReference type="ARBA" id="ARBA00022985"/>
    </source>
</evidence>
<dbReference type="InterPro" id="IPR000620">
    <property type="entry name" value="EamA_dom"/>
</dbReference>
<dbReference type="SUPFAM" id="SSF103481">
    <property type="entry name" value="Multidrug resistance efflux transporter EmrE"/>
    <property type="match status" value="1"/>
</dbReference>
<keyword evidence="9 12" id="KW-1133">Transmembrane helix</keyword>
<keyword evidence="4" id="KW-0444">Lipid biosynthesis</keyword>
<dbReference type="InterPro" id="IPR037185">
    <property type="entry name" value="EmrE-like"/>
</dbReference>
<feature type="transmembrane region" description="Helical" evidence="12">
    <location>
        <begin position="95"/>
        <end position="113"/>
    </location>
</feature>
<proteinExistence type="inferred from homology"/>
<evidence type="ECO:0000256" key="6">
    <source>
        <dbReference type="ARBA" id="ARBA00022556"/>
    </source>
</evidence>
<keyword evidence="5" id="KW-0997">Cell inner membrane</keyword>
<gene>
    <name evidence="14" type="ORF">E5161_16780</name>
</gene>
<evidence type="ECO:0000256" key="11">
    <source>
        <dbReference type="ARBA" id="ARBA00023136"/>
    </source>
</evidence>
<evidence type="ECO:0000313" key="15">
    <source>
        <dbReference type="Proteomes" id="UP000309673"/>
    </source>
</evidence>
<feature type="domain" description="EamA" evidence="13">
    <location>
        <begin position="27"/>
        <end position="112"/>
    </location>
</feature>
<comment type="subcellular location">
    <subcellularLocation>
        <location evidence="1">Cell membrane</location>
        <topology evidence="1">Multi-pass membrane protein</topology>
    </subcellularLocation>
</comment>
<dbReference type="GO" id="GO:0005886">
    <property type="term" value="C:plasma membrane"/>
    <property type="evidence" value="ECO:0007669"/>
    <property type="project" value="UniProtKB-SubCell"/>
</dbReference>
<protein>
    <recommendedName>
        <fullName evidence="13">EamA domain-containing protein</fullName>
    </recommendedName>
</protein>
<keyword evidence="3" id="KW-1003">Cell membrane</keyword>
<keyword evidence="15" id="KW-1185">Reference proteome</keyword>
<evidence type="ECO:0000256" key="1">
    <source>
        <dbReference type="ARBA" id="ARBA00004651"/>
    </source>
</evidence>
<evidence type="ECO:0000256" key="10">
    <source>
        <dbReference type="ARBA" id="ARBA00023098"/>
    </source>
</evidence>
<dbReference type="InterPro" id="IPR000390">
    <property type="entry name" value="Small_drug/metabolite_transptr"/>
</dbReference>
<organism evidence="14 15">
    <name type="scientific">Cohnella pontilimi</name>
    <dbReference type="NCBI Taxonomy" id="2564100"/>
    <lineage>
        <taxon>Bacteria</taxon>
        <taxon>Bacillati</taxon>
        <taxon>Bacillota</taxon>
        <taxon>Bacilli</taxon>
        <taxon>Bacillales</taxon>
        <taxon>Paenibacillaceae</taxon>
        <taxon>Cohnella</taxon>
    </lineage>
</organism>
<keyword evidence="7 12" id="KW-0812">Transmembrane</keyword>
<evidence type="ECO:0000256" key="9">
    <source>
        <dbReference type="ARBA" id="ARBA00022989"/>
    </source>
</evidence>
<comment type="similarity">
    <text evidence="2">Belongs to the EamA transporter family.</text>
</comment>
<keyword evidence="11 12" id="KW-0472">Membrane</keyword>
<dbReference type="GO" id="GO:0009103">
    <property type="term" value="P:lipopolysaccharide biosynthetic process"/>
    <property type="evidence" value="ECO:0007669"/>
    <property type="project" value="UniProtKB-KW"/>
</dbReference>
<evidence type="ECO:0000259" key="13">
    <source>
        <dbReference type="Pfam" id="PF00892"/>
    </source>
</evidence>